<evidence type="ECO:0000313" key="2">
    <source>
        <dbReference type="Proteomes" id="UP000595053"/>
    </source>
</evidence>
<proteinExistence type="predicted"/>
<gene>
    <name evidence="1" type="ORF">INS88_09345</name>
</gene>
<dbReference type="RefSeq" id="WP_197551020.1">
    <property type="nucleotide sequence ID" value="NZ_CP063213.1"/>
</dbReference>
<keyword evidence="2" id="KW-1185">Reference proteome</keyword>
<name>A0A7M1QU59_9ACTO</name>
<protein>
    <submittedName>
        <fullName evidence="1">Uncharacterized protein</fullName>
    </submittedName>
</protein>
<dbReference type="AlphaFoldDB" id="A0A7M1QU59"/>
<evidence type="ECO:0000313" key="1">
    <source>
        <dbReference type="EMBL" id="QOR45448.1"/>
    </source>
</evidence>
<organism evidence="1 2">
    <name type="scientific">Trueperella pecoris</name>
    <dbReference type="NCBI Taxonomy" id="2733571"/>
    <lineage>
        <taxon>Bacteria</taxon>
        <taxon>Bacillati</taxon>
        <taxon>Actinomycetota</taxon>
        <taxon>Actinomycetes</taxon>
        <taxon>Actinomycetales</taxon>
        <taxon>Actinomycetaceae</taxon>
        <taxon>Trueperella</taxon>
    </lineage>
</organism>
<accession>A0A7M1QU59</accession>
<reference evidence="1 2" key="1">
    <citation type="submission" date="2020-10" db="EMBL/GenBank/DDBJ databases">
        <title>Trueperella pecoris sp. nov. isolated from bovine and porcine specimens.</title>
        <authorList>
            <person name="Schoenecker L."/>
            <person name="Schnydrig P."/>
            <person name="Brodard I."/>
            <person name="Thomann A."/>
            <person name="Hemphill A."/>
            <person name="Rodriguez-Campos S."/>
            <person name="Perreten V."/>
            <person name="Jores J."/>
            <person name="Kittl S."/>
        </authorList>
    </citation>
    <scope>NUCLEOTIDE SEQUENCE [LARGE SCALE GENOMIC DNA]</scope>
    <source>
        <strain evidence="1 2">15A0121</strain>
    </source>
</reference>
<sequence>MAGYNWDAGKSNNAVYAETNGFMPKSKITTAWLAEAGIKESAAFVKWLIAKHCITHDEWHHTSKRFNRTNFYGRESIADQLAELDTLGLLAPYRTAYTTPELRDADPYTLRSWAIKNR</sequence>
<dbReference type="EMBL" id="CP063213">
    <property type="protein sequence ID" value="QOR45448.1"/>
    <property type="molecule type" value="Genomic_DNA"/>
</dbReference>
<dbReference type="Proteomes" id="UP000595053">
    <property type="component" value="Chromosome"/>
</dbReference>